<dbReference type="Pfam" id="PF12903">
    <property type="entry name" value="DUF3830"/>
    <property type="match status" value="1"/>
</dbReference>
<organism evidence="1 2">
    <name type="scientific">Streptomyces ambofaciens (strain ATCC 23877 / 3486 / DSM 40053 / JCM 4204 / NBRC 12836 / NRRL B-2516)</name>
    <dbReference type="NCBI Taxonomy" id="278992"/>
    <lineage>
        <taxon>Bacteria</taxon>
        <taxon>Bacillati</taxon>
        <taxon>Actinomycetota</taxon>
        <taxon>Actinomycetes</taxon>
        <taxon>Kitasatosporales</taxon>
        <taxon>Streptomycetaceae</taxon>
        <taxon>Streptomyces</taxon>
    </lineage>
</organism>
<accession>A0A0K2ASG8</accession>
<reference evidence="2" key="1">
    <citation type="journal article" date="2015" name="J. Biotechnol.">
        <title>Complete genome sequence of Streptomyces ambofaciens ATCC 23877, the spiramycin producer.</title>
        <authorList>
            <person name="Thibessard A."/>
            <person name="Haas D."/>
            <person name="Gerbaud C."/>
            <person name="Aigle B."/>
            <person name="Lautru S."/>
            <person name="Pernodet J.L."/>
            <person name="Leblond P."/>
        </authorList>
    </citation>
    <scope>NUCLEOTIDE SEQUENCE [LARGE SCALE GENOMIC DNA]</scope>
    <source>
        <strain evidence="2">ATCC 23877 / 3486 / DSM 40053 / JCM 4204 / NBRC 12836 / NRRL B-2516</strain>
    </source>
</reference>
<evidence type="ECO:0000313" key="2">
    <source>
        <dbReference type="Proteomes" id="UP000061018"/>
    </source>
</evidence>
<dbReference type="Gene3D" id="2.40.100.20">
    <property type="match status" value="1"/>
</dbReference>
<proteinExistence type="predicted"/>
<dbReference type="SUPFAM" id="SSF50891">
    <property type="entry name" value="Cyclophilin-like"/>
    <property type="match status" value="1"/>
</dbReference>
<dbReference type="Proteomes" id="UP000061018">
    <property type="component" value="Chromosome"/>
</dbReference>
<dbReference type="KEGG" id="samb:SAM23877_2874"/>
<dbReference type="InterPro" id="IPR029000">
    <property type="entry name" value="Cyclophilin-like_dom_sf"/>
</dbReference>
<dbReference type="InterPro" id="IPR024532">
    <property type="entry name" value="DUF3830"/>
</dbReference>
<evidence type="ECO:0000313" key="1">
    <source>
        <dbReference type="EMBL" id="AKZ55923.1"/>
    </source>
</evidence>
<dbReference type="STRING" id="1889.SAM40697_2636"/>
<evidence type="ECO:0008006" key="3">
    <source>
        <dbReference type="Google" id="ProtNLM"/>
    </source>
</evidence>
<name>A0A0K2ASG8_STRA7</name>
<gene>
    <name evidence="1" type="ORF">SAM23877_2874</name>
</gene>
<dbReference type="AlphaFoldDB" id="A0A0K2ASG8"/>
<dbReference type="EMBL" id="CP012382">
    <property type="protein sequence ID" value="AKZ55923.1"/>
    <property type="molecule type" value="Genomic_DNA"/>
</dbReference>
<sequence length="204" mass="22116">MVEPWARSYPKPAGLCRCFSVRYDGTAPLTGAAPGTAMEGMADRYIEVSLVKRGITCTAQLLDDRAPITCAAVWNALPLGGDVYHAKYARNEIYALFPPFAASEPPLENPTVTPIPGDLCYFAFAGAELGTKAYGYDREVRPGTTLVDLALFYERNNLLLNGDVGWVPGTVWGRITEGLDAMAEACNDLWRSGAAGETLSFRRV</sequence>
<protein>
    <recommendedName>
        <fullName evidence="3">DUF3830 family protein</fullName>
    </recommendedName>
</protein>